<dbReference type="InParanoid" id="G3HRG3"/>
<dbReference type="AlphaFoldDB" id="G3HRG3"/>
<protein>
    <submittedName>
        <fullName evidence="1">Uncharacterized protein</fullName>
    </submittedName>
</protein>
<dbReference type="EMBL" id="JH000635">
    <property type="protein sequence ID" value="EGV96517.1"/>
    <property type="molecule type" value="Genomic_DNA"/>
</dbReference>
<evidence type="ECO:0000313" key="1">
    <source>
        <dbReference type="EMBL" id="EGV96517.1"/>
    </source>
</evidence>
<dbReference type="Proteomes" id="UP000001075">
    <property type="component" value="Unassembled WGS sequence"/>
</dbReference>
<organism evidence="1 2">
    <name type="scientific">Cricetulus griseus</name>
    <name type="common">Chinese hamster</name>
    <name type="synonym">Cricetulus barabensis griseus</name>
    <dbReference type="NCBI Taxonomy" id="10029"/>
    <lineage>
        <taxon>Eukaryota</taxon>
        <taxon>Metazoa</taxon>
        <taxon>Chordata</taxon>
        <taxon>Craniata</taxon>
        <taxon>Vertebrata</taxon>
        <taxon>Euteleostomi</taxon>
        <taxon>Mammalia</taxon>
        <taxon>Eutheria</taxon>
        <taxon>Euarchontoglires</taxon>
        <taxon>Glires</taxon>
        <taxon>Rodentia</taxon>
        <taxon>Myomorpha</taxon>
        <taxon>Muroidea</taxon>
        <taxon>Cricetidae</taxon>
        <taxon>Cricetinae</taxon>
        <taxon>Cricetulus</taxon>
    </lineage>
</organism>
<reference evidence="2" key="1">
    <citation type="journal article" date="2011" name="Nat. Biotechnol.">
        <title>The genomic sequence of the Chinese hamster ovary (CHO)-K1 cell line.</title>
        <authorList>
            <person name="Xu X."/>
            <person name="Nagarajan H."/>
            <person name="Lewis N.E."/>
            <person name="Pan S."/>
            <person name="Cai Z."/>
            <person name="Liu X."/>
            <person name="Chen W."/>
            <person name="Xie M."/>
            <person name="Wang W."/>
            <person name="Hammond S."/>
            <person name="Andersen M.R."/>
            <person name="Neff N."/>
            <person name="Passarelli B."/>
            <person name="Koh W."/>
            <person name="Fan H.C."/>
            <person name="Wang J."/>
            <person name="Gui Y."/>
            <person name="Lee K.H."/>
            <person name="Betenbaugh M.J."/>
            <person name="Quake S.R."/>
            <person name="Famili I."/>
            <person name="Palsson B.O."/>
            <person name="Wang J."/>
        </authorList>
    </citation>
    <scope>NUCLEOTIDE SEQUENCE [LARGE SCALE GENOMIC DNA]</scope>
    <source>
        <strain evidence="2">CHO K1 cell line</strain>
    </source>
</reference>
<gene>
    <name evidence="1" type="ORF">I79_013429</name>
</gene>
<proteinExistence type="predicted"/>
<accession>G3HRG3</accession>
<evidence type="ECO:0000313" key="2">
    <source>
        <dbReference type="Proteomes" id="UP000001075"/>
    </source>
</evidence>
<name>G3HRG3_CRIGR</name>
<sequence length="50" mass="5784">MIITVSSDLFVENLIKQTRIRTSQCYSSKYALLHFTLFCLPASEQFHSNT</sequence>